<evidence type="ECO:0000313" key="1">
    <source>
        <dbReference type="EMBL" id="VYT30197.1"/>
    </source>
</evidence>
<reference evidence="1" key="1">
    <citation type="submission" date="2019-11" db="EMBL/GenBank/DDBJ databases">
        <authorList>
            <person name="Feng L."/>
        </authorList>
    </citation>
    <scope>NUCLEOTIDE SEQUENCE</scope>
    <source>
        <strain evidence="1">BgluceraseaLFYP119</strain>
    </source>
</reference>
<protein>
    <submittedName>
        <fullName evidence="1">EcsC protein family protein</fullName>
    </submittedName>
</protein>
<dbReference type="InterPro" id="IPR024787">
    <property type="entry name" value="EcsC"/>
</dbReference>
<accession>A0A6N2VKQ0</accession>
<sequence>MIKRKTPIQKEMLLLKKQEQRFLEHRQKQGDSRLNQFLEDKIPDKLQATLEKAFFSAFKLIFVKGVSLIEKTYKREELEKDFKIHDYANQIKSDRKSLKTMRKQAGSVGKWNTAASGAAGIGMGLIGVGIPDIPVFTGFLLRSIYQISLKYGYSYETEEEKKWILLLIQGATAYGEEQRRRDEAVDAFIENERALLGRSLGEIIEETAGILSRELLYMKFLQGIPIVGVVGGAFDLKYMKEITAYAELKYRKRYYRSFV</sequence>
<dbReference type="PANTHER" id="PTHR41260">
    <property type="entry name" value="PROTEIN ECSC"/>
    <property type="match status" value="1"/>
</dbReference>
<organism evidence="1">
    <name type="scientific">Blautia glucerasea</name>
    <dbReference type="NCBI Taxonomy" id="536633"/>
    <lineage>
        <taxon>Bacteria</taxon>
        <taxon>Bacillati</taxon>
        <taxon>Bacillota</taxon>
        <taxon>Clostridia</taxon>
        <taxon>Lachnospirales</taxon>
        <taxon>Lachnospiraceae</taxon>
        <taxon>Blautia</taxon>
    </lineage>
</organism>
<proteinExistence type="predicted"/>
<dbReference type="AlphaFoldDB" id="A0A6N2VKQ0"/>
<dbReference type="RefSeq" id="WP_412109980.1">
    <property type="nucleotide sequence ID" value="NZ_CACRST010000027.1"/>
</dbReference>
<dbReference type="PANTHER" id="PTHR41260:SF1">
    <property type="entry name" value="PROTEIN ECSC"/>
    <property type="match status" value="1"/>
</dbReference>
<dbReference type="EMBL" id="CACRST010000027">
    <property type="protein sequence ID" value="VYT30197.1"/>
    <property type="molecule type" value="Genomic_DNA"/>
</dbReference>
<gene>
    <name evidence="1" type="ORF">BGLFYP119_00069</name>
</gene>
<dbReference type="Pfam" id="PF12787">
    <property type="entry name" value="EcsC"/>
    <property type="match status" value="1"/>
</dbReference>
<name>A0A6N2VKQ0_9FIRM</name>